<gene>
    <name evidence="1" type="ORF">COB11_08690</name>
</gene>
<comment type="caution">
    <text evidence="1">The sequence shown here is derived from an EMBL/GenBank/DDBJ whole genome shotgun (WGS) entry which is preliminary data.</text>
</comment>
<dbReference type="AlphaFoldDB" id="A0A2A4Y808"/>
<organism evidence="1 2">
    <name type="scientific">Aerophobetes bacterium</name>
    <dbReference type="NCBI Taxonomy" id="2030807"/>
    <lineage>
        <taxon>Bacteria</taxon>
        <taxon>Candidatus Aerophobota</taxon>
    </lineage>
</organism>
<name>A0A2A4Y808_UNCAE</name>
<sequence>MVIFKIISIFTGGQKKLELVAVGSVILKKPAILKNTFVILLGINKQSILLVDHKKGAILVFSRRA</sequence>
<accession>A0A2A4Y808</accession>
<dbReference type="Proteomes" id="UP000217838">
    <property type="component" value="Unassembled WGS sequence"/>
</dbReference>
<dbReference type="EMBL" id="NVUU01000143">
    <property type="protein sequence ID" value="PCI91082.1"/>
    <property type="molecule type" value="Genomic_DNA"/>
</dbReference>
<evidence type="ECO:0000313" key="1">
    <source>
        <dbReference type="EMBL" id="PCI91082.1"/>
    </source>
</evidence>
<evidence type="ECO:0000313" key="2">
    <source>
        <dbReference type="Proteomes" id="UP000217838"/>
    </source>
</evidence>
<reference evidence="2" key="1">
    <citation type="submission" date="2017-08" db="EMBL/GenBank/DDBJ databases">
        <title>A dynamic microbial community with high functional redundancy inhabits the cold, oxic subseafloor aquifer.</title>
        <authorList>
            <person name="Tully B.J."/>
            <person name="Wheat C.G."/>
            <person name="Glazer B.T."/>
            <person name="Huber J.A."/>
        </authorList>
    </citation>
    <scope>NUCLEOTIDE SEQUENCE [LARGE SCALE GENOMIC DNA]</scope>
</reference>
<protein>
    <submittedName>
        <fullName evidence="1">Uncharacterized protein</fullName>
    </submittedName>
</protein>
<proteinExistence type="predicted"/>